<dbReference type="Proteomes" id="UP000319257">
    <property type="component" value="Unassembled WGS sequence"/>
</dbReference>
<name>A0A507AFW3_9PEZI</name>
<feature type="compositionally biased region" description="Polar residues" evidence="1">
    <location>
        <begin position="1"/>
        <end position="10"/>
    </location>
</feature>
<evidence type="ECO:0000256" key="1">
    <source>
        <dbReference type="SAM" id="MobiDB-lite"/>
    </source>
</evidence>
<reference evidence="2 3" key="1">
    <citation type="submission" date="2019-06" db="EMBL/GenBank/DDBJ databases">
        <title>Draft genome sequence of the filamentous fungus Phialemoniopsis curvata isolated from diesel fuel.</title>
        <authorList>
            <person name="Varaljay V.A."/>
            <person name="Lyon W.J."/>
            <person name="Crouch A.L."/>
            <person name="Drake C.E."/>
            <person name="Hollomon J.M."/>
            <person name="Nadeau L.J."/>
            <person name="Nunn H.S."/>
            <person name="Stevenson B.S."/>
            <person name="Bojanowski C.L."/>
            <person name="Crookes-Goodson W.J."/>
        </authorList>
    </citation>
    <scope>NUCLEOTIDE SEQUENCE [LARGE SCALE GENOMIC DNA]</scope>
    <source>
        <strain evidence="2 3">D216</strain>
    </source>
</reference>
<evidence type="ECO:0000313" key="2">
    <source>
        <dbReference type="EMBL" id="TPX07582.1"/>
    </source>
</evidence>
<evidence type="ECO:0000313" key="3">
    <source>
        <dbReference type="Proteomes" id="UP000319257"/>
    </source>
</evidence>
<dbReference type="OrthoDB" id="978at2759"/>
<dbReference type="GO" id="GO:0008757">
    <property type="term" value="F:S-adenosylmethionine-dependent methyltransferase activity"/>
    <property type="evidence" value="ECO:0007669"/>
    <property type="project" value="InterPro"/>
</dbReference>
<dbReference type="EMBL" id="SKBQ01000089">
    <property type="protein sequence ID" value="TPX07582.1"/>
    <property type="molecule type" value="Genomic_DNA"/>
</dbReference>
<dbReference type="STRING" id="1093900.A0A507AFW3"/>
<proteinExistence type="predicted"/>
<gene>
    <name evidence="2" type="ORF">E0L32_010681</name>
</gene>
<dbReference type="RefSeq" id="XP_030989293.1">
    <property type="nucleotide sequence ID" value="XM_031133326.1"/>
</dbReference>
<dbReference type="InParanoid" id="A0A507AFW3"/>
<dbReference type="InterPro" id="IPR012901">
    <property type="entry name" value="CARME"/>
</dbReference>
<dbReference type="Pfam" id="PF07942">
    <property type="entry name" value="CARME"/>
    <property type="match status" value="1"/>
</dbReference>
<dbReference type="PANTHER" id="PTHR12303:SF13">
    <property type="match status" value="1"/>
</dbReference>
<accession>A0A507AFW3</accession>
<comment type="caution">
    <text evidence="2">The sequence shown here is derived from an EMBL/GenBank/DDBJ whole genome shotgun (WGS) entry which is preliminary data.</text>
</comment>
<dbReference type="GeneID" id="41978128"/>
<feature type="region of interest" description="Disordered" evidence="1">
    <location>
        <begin position="1"/>
        <end position="26"/>
    </location>
</feature>
<organism evidence="2 3">
    <name type="scientific">Thyridium curvatum</name>
    <dbReference type="NCBI Taxonomy" id="1093900"/>
    <lineage>
        <taxon>Eukaryota</taxon>
        <taxon>Fungi</taxon>
        <taxon>Dikarya</taxon>
        <taxon>Ascomycota</taxon>
        <taxon>Pezizomycotina</taxon>
        <taxon>Sordariomycetes</taxon>
        <taxon>Sordariomycetidae</taxon>
        <taxon>Thyridiales</taxon>
        <taxon>Thyridiaceae</taxon>
        <taxon>Thyridium</taxon>
    </lineage>
</organism>
<dbReference type="PANTHER" id="PTHR12303">
    <property type="entry name" value="CARNOSINE N-METHYLTRANSFERASE"/>
    <property type="match status" value="1"/>
</dbReference>
<dbReference type="SUPFAM" id="SSF53335">
    <property type="entry name" value="S-adenosyl-L-methionine-dependent methyltransferases"/>
    <property type="match status" value="1"/>
</dbReference>
<sequence>MTQHARSSAANDFKAGPGTRTHAYRTVPTPNTYLYHNLPRPSQRCILPTTPSLASQTPRGGPLTQAKSQDALLPQASPVYKVIVSVVTEAPPALGQRHLDEKARLLERMSRKHGKFDEHHPRNRLLDALYSFSRYAELNRADLDRWRDHYRYVSRRQHLLLESTISYSAKFDAVDALIATNAALCDEIVRAAQSFYGVPDAELAAHAAAAASGARGFPGDKVSVAQALKHFVRDWSAAGGRAERAPAYACVLDAVARLFPDRVDGEKKKKKPRILLPGAGLGRLGHEVAALGGGLEVTVNEWSMYMNAAYRFLTSSRPRAPLHLHPFIDGWSHHRTTADQLRAVPFPDADPLAHDVLLVEGDFTTVFAAKRAHYDAVLTFFFIDTARNLMAYLETVRAVLAPGGHWVNFGPLLYGTGPFVQLSLEEVVAVAEAMGFEFVEQEWDTDKESVCGVPTFEGGSKVWSKEAVYGFDDRALTRNAYSAQFWVARKKEDVVSGKGFF</sequence>
<dbReference type="SMART" id="SM01296">
    <property type="entry name" value="N2227"/>
    <property type="match status" value="1"/>
</dbReference>
<dbReference type="AlphaFoldDB" id="A0A507AFW3"/>
<dbReference type="Gene3D" id="3.40.50.150">
    <property type="entry name" value="Vaccinia Virus protein VP39"/>
    <property type="match status" value="1"/>
</dbReference>
<dbReference type="InterPro" id="IPR029063">
    <property type="entry name" value="SAM-dependent_MTases_sf"/>
</dbReference>
<protein>
    <submittedName>
        <fullName evidence="2">Uncharacterized protein</fullName>
    </submittedName>
</protein>
<keyword evidence="3" id="KW-1185">Reference proteome</keyword>